<name>Q02VL5_LACLS</name>
<proteinExistence type="predicted"/>
<evidence type="ECO:0000313" key="2">
    <source>
        <dbReference type="Proteomes" id="UP000000240"/>
    </source>
</evidence>
<dbReference type="HOGENOM" id="CLU_3416834_0_0_9"/>
<accession>Q02VL5</accession>
<organism evidence="1 2">
    <name type="scientific">Lactococcus lactis subsp. cremoris (strain SK11)</name>
    <dbReference type="NCBI Taxonomy" id="272622"/>
    <lineage>
        <taxon>Bacteria</taxon>
        <taxon>Bacillati</taxon>
        <taxon>Bacillota</taxon>
        <taxon>Bacilli</taxon>
        <taxon>Lactobacillales</taxon>
        <taxon>Streptococcaceae</taxon>
        <taxon>Lactococcus</taxon>
        <taxon>Lactococcus cremoris subsp. cremoris</taxon>
    </lineage>
</organism>
<sequence>MTNKKVTDRHSVSNFFAYLLKRKKFY</sequence>
<reference evidence="1 2" key="1">
    <citation type="journal article" date="2006" name="Proc. Natl. Acad. Sci. U.S.A.">
        <title>Comparative genomics of the lactic acid bacteria.</title>
        <authorList>
            <person name="Makarova K."/>
            <person name="Slesarev A."/>
            <person name="Wolf Y."/>
            <person name="Sorokin A."/>
            <person name="Mirkin B."/>
            <person name="Koonin E."/>
            <person name="Pavlov A."/>
            <person name="Pavlova N."/>
            <person name="Karamychev V."/>
            <person name="Polouchine N."/>
            <person name="Shakhova V."/>
            <person name="Grigoriev I."/>
            <person name="Lou Y."/>
            <person name="Rohksar D."/>
            <person name="Lucas S."/>
            <person name="Huang K."/>
            <person name="Goodstein D.M."/>
            <person name="Hawkins T."/>
            <person name="Plengvidhya V."/>
            <person name="Welker D."/>
            <person name="Hughes J."/>
            <person name="Goh Y."/>
            <person name="Benson A."/>
            <person name="Baldwin K."/>
            <person name="Lee J.H."/>
            <person name="Diaz-Muniz I."/>
            <person name="Dosti B."/>
            <person name="Smeianov V."/>
            <person name="Wechter W."/>
            <person name="Barabote R."/>
            <person name="Lorca G."/>
            <person name="Altermann E."/>
            <person name="Barrangou R."/>
            <person name="Ganesan B."/>
            <person name="Xie Y."/>
            <person name="Rawsthorne H."/>
            <person name="Tamir D."/>
            <person name="Parker C."/>
            <person name="Breidt F."/>
            <person name="Broadbent J."/>
            <person name="Hutkins R."/>
            <person name="O'Sullivan D."/>
            <person name="Steele J."/>
            <person name="Unlu G."/>
            <person name="Saier M."/>
            <person name="Klaenhammer T."/>
            <person name="Richardson P."/>
            <person name="Kozyavkin S."/>
            <person name="Weimer B."/>
            <person name="Mills D."/>
        </authorList>
    </citation>
    <scope>NUCLEOTIDE SEQUENCE [LARGE SCALE GENOMIC DNA]</scope>
    <source>
        <strain evidence="1 2">SK11</strain>
    </source>
</reference>
<evidence type="ECO:0000313" key="1">
    <source>
        <dbReference type="EMBL" id="ABJ74007.1"/>
    </source>
</evidence>
<gene>
    <name evidence="1" type="ordered locus">LACR_2589</name>
</gene>
<dbReference type="AlphaFoldDB" id="Q02VL5"/>
<protein>
    <submittedName>
        <fullName evidence="1">Uncharacterized protein</fullName>
    </submittedName>
</protein>
<dbReference type="Proteomes" id="UP000000240">
    <property type="component" value="Chromosome"/>
</dbReference>
<dbReference type="KEGG" id="llc:LACR_2589"/>
<dbReference type="EMBL" id="CP000425">
    <property type="protein sequence ID" value="ABJ74007.1"/>
    <property type="molecule type" value="Genomic_DNA"/>
</dbReference>